<evidence type="ECO:0000313" key="1">
    <source>
        <dbReference type="EMBL" id="WYW17350.1"/>
    </source>
</evidence>
<dbReference type="Proteomes" id="UP001456344">
    <property type="component" value="Chromosome"/>
</dbReference>
<proteinExistence type="predicted"/>
<sequence>MTPGGARPSTPDALALNPTMALLRMLLERNGTWALCKVFAAFAVFLTLHLVRIPLVLLVRILAGVIGELDGYTTRQITTPPRGPINHYYDPATTMAGSWEHARVRT</sequence>
<organism evidence="1 2">
    <name type="scientific">Amycolatopsis coloradensis</name>
    <dbReference type="NCBI Taxonomy" id="76021"/>
    <lineage>
        <taxon>Bacteria</taxon>
        <taxon>Bacillati</taxon>
        <taxon>Actinomycetota</taxon>
        <taxon>Actinomycetes</taxon>
        <taxon>Pseudonocardiales</taxon>
        <taxon>Pseudonocardiaceae</taxon>
        <taxon>Amycolatopsis</taxon>
    </lineage>
</organism>
<gene>
    <name evidence="1" type="ORF">LCL61_17515</name>
</gene>
<name>A0ACD5BDF2_9PSEU</name>
<protein>
    <submittedName>
        <fullName evidence="1">Uncharacterized protein</fullName>
    </submittedName>
</protein>
<evidence type="ECO:0000313" key="2">
    <source>
        <dbReference type="Proteomes" id="UP001456344"/>
    </source>
</evidence>
<accession>A0ACD5BDF2</accession>
<reference evidence="1" key="1">
    <citation type="submission" date="2023-10" db="EMBL/GenBank/DDBJ databases">
        <title>Whole genome sequencing of actinobacterial strain Amycolatopsis sp. (BCA-696) identifies the underlying plant growth-promoting genes.</title>
        <authorList>
            <person name="Gandham P."/>
            <person name="Vadla N."/>
            <person name="Saji A."/>
            <person name="Srinivas V."/>
            <person name="Ruperao P."/>
            <person name="Selvanayagam S."/>
            <person name="Saxena R.K."/>
            <person name="Rathore A."/>
            <person name="Gopalakrishnan S."/>
            <person name="Thakur V."/>
        </authorList>
    </citation>
    <scope>NUCLEOTIDE SEQUENCE</scope>
    <source>
        <strain evidence="1">BCA-696</strain>
    </source>
</reference>
<dbReference type="EMBL" id="CP150484">
    <property type="protein sequence ID" value="WYW17350.1"/>
    <property type="molecule type" value="Genomic_DNA"/>
</dbReference>
<keyword evidence="2" id="KW-1185">Reference proteome</keyword>